<organism evidence="1 2">
    <name type="scientific">Chryseolinea lacunae</name>
    <dbReference type="NCBI Taxonomy" id="2801331"/>
    <lineage>
        <taxon>Bacteria</taxon>
        <taxon>Pseudomonadati</taxon>
        <taxon>Bacteroidota</taxon>
        <taxon>Cytophagia</taxon>
        <taxon>Cytophagales</taxon>
        <taxon>Fulvivirgaceae</taxon>
        <taxon>Chryseolinea</taxon>
    </lineage>
</organism>
<sequence>MSNTFLRAGWRKLVMANYAVDPAVLKDHVPYKTELDLWNNTCYVSLVGFMFVDTTVMGLKIPFHVNFEEVNLRFYVRCKDGHEWKRGVVFLKEIVPRAVLAWVANTVYRERYEALSMRHTWEASDENLRITYGWKKGTWHTLQVTTSSQGLAIAPGSEEEFITDHYWGYTQVGPEKTSEYRVEHPAWEVYKTKAYKIDVDFGKVYGEAFGFLSQQKPTSVFLAEGSAIAVNHGKRIT</sequence>
<protein>
    <submittedName>
        <fullName evidence="1">DUF2071 domain-containing protein</fullName>
    </submittedName>
</protein>
<gene>
    <name evidence="1" type="ORF">JI741_16205</name>
</gene>
<dbReference type="PANTHER" id="PTHR39186:SF1">
    <property type="entry name" value="DUF2071 DOMAIN-CONTAINING PROTEIN"/>
    <property type="match status" value="1"/>
</dbReference>
<proteinExistence type="predicted"/>
<accession>A0ABS1KTK4</accession>
<evidence type="ECO:0000313" key="2">
    <source>
        <dbReference type="Proteomes" id="UP000613030"/>
    </source>
</evidence>
<dbReference type="Pfam" id="PF09844">
    <property type="entry name" value="DUF2071"/>
    <property type="match status" value="1"/>
</dbReference>
<dbReference type="EMBL" id="JAERRB010000005">
    <property type="protein sequence ID" value="MBL0742770.1"/>
    <property type="molecule type" value="Genomic_DNA"/>
</dbReference>
<reference evidence="1 2" key="1">
    <citation type="submission" date="2021-01" db="EMBL/GenBank/DDBJ databases">
        <title>Chryseolinea sp. Jin1 Genome sequencing and assembly.</title>
        <authorList>
            <person name="Kim I."/>
        </authorList>
    </citation>
    <scope>NUCLEOTIDE SEQUENCE [LARGE SCALE GENOMIC DNA]</scope>
    <source>
        <strain evidence="1 2">Jin1</strain>
    </source>
</reference>
<keyword evidence="2" id="KW-1185">Reference proteome</keyword>
<dbReference type="PANTHER" id="PTHR39186">
    <property type="entry name" value="DUF2071 FAMILY PROTEIN"/>
    <property type="match status" value="1"/>
</dbReference>
<dbReference type="Proteomes" id="UP000613030">
    <property type="component" value="Unassembled WGS sequence"/>
</dbReference>
<comment type="caution">
    <text evidence="1">The sequence shown here is derived from an EMBL/GenBank/DDBJ whole genome shotgun (WGS) entry which is preliminary data.</text>
</comment>
<evidence type="ECO:0000313" key="1">
    <source>
        <dbReference type="EMBL" id="MBL0742770.1"/>
    </source>
</evidence>
<dbReference type="RefSeq" id="WP_202011371.1">
    <property type="nucleotide sequence ID" value="NZ_JAERRB010000005.1"/>
</dbReference>
<name>A0ABS1KTK4_9BACT</name>
<dbReference type="InterPro" id="IPR018644">
    <property type="entry name" value="DUF2071"/>
</dbReference>